<gene>
    <name evidence="1" type="ORF">VP01_10468g1</name>
</gene>
<keyword evidence="2" id="KW-1185">Reference proteome</keyword>
<sequence length="74" mass="8545">LNKFWMHHDNNWIRETCNQSNLEPDDSLGKTLTTLMFVLGTSHWARDYQRSNLSNPPVQCAATLIICTLENLII</sequence>
<feature type="non-terminal residue" evidence="1">
    <location>
        <position position="1"/>
    </location>
</feature>
<dbReference type="AlphaFoldDB" id="A0A0L6VVN6"/>
<evidence type="ECO:0000313" key="2">
    <source>
        <dbReference type="Proteomes" id="UP000037035"/>
    </source>
</evidence>
<dbReference type="VEuPathDB" id="FungiDB:VP01_10468g1"/>
<dbReference type="EMBL" id="LAVV01000519">
    <property type="protein sequence ID" value="KNZ64285.1"/>
    <property type="molecule type" value="Genomic_DNA"/>
</dbReference>
<dbReference type="OrthoDB" id="423559at2759"/>
<organism evidence="1 2">
    <name type="scientific">Puccinia sorghi</name>
    <dbReference type="NCBI Taxonomy" id="27349"/>
    <lineage>
        <taxon>Eukaryota</taxon>
        <taxon>Fungi</taxon>
        <taxon>Dikarya</taxon>
        <taxon>Basidiomycota</taxon>
        <taxon>Pucciniomycotina</taxon>
        <taxon>Pucciniomycetes</taxon>
        <taxon>Pucciniales</taxon>
        <taxon>Pucciniaceae</taxon>
        <taxon>Puccinia</taxon>
    </lineage>
</organism>
<reference evidence="1 2" key="1">
    <citation type="submission" date="2015-08" db="EMBL/GenBank/DDBJ databases">
        <title>Next Generation Sequencing and Analysis of the Genome of Puccinia sorghi L Schw, the Causal Agent of Maize Common Rust.</title>
        <authorList>
            <person name="Rochi L."/>
            <person name="Burguener G."/>
            <person name="Darino M."/>
            <person name="Turjanski A."/>
            <person name="Kreff E."/>
            <person name="Dieguez M.J."/>
            <person name="Sacco F."/>
        </authorList>
    </citation>
    <scope>NUCLEOTIDE SEQUENCE [LARGE SCALE GENOMIC DNA]</scope>
    <source>
        <strain evidence="1 2">RO10H11247</strain>
    </source>
</reference>
<proteinExistence type="predicted"/>
<protein>
    <submittedName>
        <fullName evidence="1">Uncharacterized protein</fullName>
    </submittedName>
</protein>
<feature type="non-terminal residue" evidence="1">
    <location>
        <position position="74"/>
    </location>
</feature>
<accession>A0A0L6VVN6</accession>
<name>A0A0L6VVN6_9BASI</name>
<evidence type="ECO:0000313" key="1">
    <source>
        <dbReference type="EMBL" id="KNZ64285.1"/>
    </source>
</evidence>
<comment type="caution">
    <text evidence="1">The sequence shown here is derived from an EMBL/GenBank/DDBJ whole genome shotgun (WGS) entry which is preliminary data.</text>
</comment>
<dbReference type="Proteomes" id="UP000037035">
    <property type="component" value="Unassembled WGS sequence"/>
</dbReference>